<sequence>MDDAAPISYSEALHGSHDAFRDGPDFPAYKEEMRACLAFLSDFCERHRLPDAAGIAANLDTFFRHRFDDPHYFSTRASIVDSRGKQSLDEFCWMIRHDTMDLDVKKAAIRNLALGITECADGAVSNLVSAARKLALAAGGVRGTLWEIKEQAARDTLLGAVQEYFGRRPGYHPGNEIHYVTTAWNSLAGGYGFDADPDGTRMPEAQEYKFLHICVDRLGTALTPDRLALTLAETCLARFNEYLPAHRDSSWVSWTPTVQDAFMDKLRQIGGDCGLTWEDGESLDADTQTWRHRESDLRLRSFVRLQQLDDACTYLPRTDASLIALDILRTMAELRLLRAGNQPRNYGEWIEADGTRAALFAYGQLAWVARAETSAAFAAPLWNATAVDIELATLPDLMRWRDARLDDSHLPPRPALTQAIVNTDTAHLARMPIRWVNDPDCAERFLTRLGEHGTAQYLDAHARTIGTFTPYERDRLLTGLLRANMLRSIPAVTRHWSARLAVRVDIVHDLLRSHAIPELRNALLADDAAASVMAWLASWRASGLLDFVAPRIGRLLNALHMGSPVLSSALRSGRAAPVEAFFMLLKELLKDANIRAHIHPALPKLLRAVDFLGAPSLSFAMASGHAAAVQAYYDGVSGLLAEPAWTAIRPALLGALPDMLTATAETGDSGLAYALANGHAAVVKAFHDVIVKFLGDAGTAPWLSARLPDMLDAIDGDGKAGMMLAVQGGHAEAAYAYVAIRSDPVILPLLPADR</sequence>
<reference evidence="1 2" key="1">
    <citation type="submission" date="2017-05" db="EMBL/GenBank/DDBJ databases">
        <title>Complete and WGS of Bordetella genogroups.</title>
        <authorList>
            <person name="Spilker T."/>
            <person name="LiPuma J."/>
        </authorList>
    </citation>
    <scope>NUCLEOTIDE SEQUENCE [LARGE SCALE GENOMIC DNA]</scope>
    <source>
        <strain evidence="1 2">AU19157</strain>
    </source>
</reference>
<gene>
    <name evidence="1" type="ORF">CAL12_26445</name>
</gene>
<name>A0A1W6YSC8_9BORD</name>
<protein>
    <submittedName>
        <fullName evidence="1">Uncharacterized protein</fullName>
    </submittedName>
</protein>
<dbReference type="EMBL" id="CP021108">
    <property type="protein sequence ID" value="ARP84005.1"/>
    <property type="molecule type" value="Genomic_DNA"/>
</dbReference>
<dbReference type="KEGG" id="bgv:CAL12_26445"/>
<evidence type="ECO:0000313" key="1">
    <source>
        <dbReference type="EMBL" id="ARP84005.1"/>
    </source>
</evidence>
<dbReference type="AlphaFoldDB" id="A0A1W6YSC8"/>
<proteinExistence type="predicted"/>
<evidence type="ECO:0000313" key="2">
    <source>
        <dbReference type="Proteomes" id="UP000194151"/>
    </source>
</evidence>
<dbReference type="Proteomes" id="UP000194151">
    <property type="component" value="Chromosome"/>
</dbReference>
<accession>A0A1W6YSC8</accession>
<dbReference type="STRING" id="1416806.CAL12_26445"/>
<keyword evidence="2" id="KW-1185">Reference proteome</keyword>
<organism evidence="1 2">
    <name type="scientific">Bordetella genomosp. 8</name>
    <dbReference type="NCBI Taxonomy" id="1416806"/>
    <lineage>
        <taxon>Bacteria</taxon>
        <taxon>Pseudomonadati</taxon>
        <taxon>Pseudomonadota</taxon>
        <taxon>Betaproteobacteria</taxon>
        <taxon>Burkholderiales</taxon>
        <taxon>Alcaligenaceae</taxon>
        <taxon>Bordetella</taxon>
    </lineage>
</organism>